<feature type="domain" description="ABC transporter" evidence="5">
    <location>
        <begin position="6"/>
        <end position="247"/>
    </location>
</feature>
<dbReference type="RefSeq" id="WP_191767633.1">
    <property type="nucleotide sequence ID" value="NZ_JACSRA010000003.1"/>
</dbReference>
<dbReference type="PROSITE" id="PS50893">
    <property type="entry name" value="ABC_TRANSPORTER_2"/>
    <property type="match status" value="1"/>
</dbReference>
<dbReference type="PANTHER" id="PTHR46743">
    <property type="entry name" value="TEICHOIC ACIDS EXPORT ATP-BINDING PROTEIN TAGH"/>
    <property type="match status" value="1"/>
</dbReference>
<comment type="caution">
    <text evidence="6">The sequence shown here is derived from an EMBL/GenBank/DDBJ whole genome shotgun (WGS) entry which is preliminary data.</text>
</comment>
<dbReference type="Pfam" id="PF14524">
    <property type="entry name" value="Wzt_C"/>
    <property type="match status" value="1"/>
</dbReference>
<dbReference type="SMART" id="SM00382">
    <property type="entry name" value="AAA"/>
    <property type="match status" value="1"/>
</dbReference>
<dbReference type="Proteomes" id="UP000627781">
    <property type="component" value="Unassembled WGS sequence"/>
</dbReference>
<keyword evidence="4 6" id="KW-0067">ATP-binding</keyword>
<sequence>MSEVMIRVKDLVKKYNMYDQPIDRLKETLSLTKKCYHKEFVALNGLTFDVEKGDAVGILGKNGSGKSTLLKMITGVLTPTSGQLEINGVISAILELGTGFNMEYTGVENIYLNGTMMGYTREQMSSRIQDIIDFADIGDFINQPVKIYSSGMFARLAFAVASNVDPDILIVDEALAVGDTRFQIKCIDKMKSLKEKGTTILFVSHATEQIKRFCNKAIWIKDGIIEAQGESSEIADLYEDFMKYGTLDNQTDVRLKNKNQKEEEVVVEEDDGEFKMPINEDTLASIHEVKISRDKIRTFEDLEVEITYDIYREKIDSFLVGAAIYTPSRDYIFGPNTYLEKVEIPNTFGRHKVIYRIPRIPLLGGTYTIDVGIFTDESIVNLDYKTAICEFVIANKYFSEGKFYIEHEWKVIE</sequence>
<dbReference type="InterPro" id="IPR003593">
    <property type="entry name" value="AAA+_ATPase"/>
</dbReference>
<name>A0ABR8PPX1_9CLOT</name>
<evidence type="ECO:0000313" key="7">
    <source>
        <dbReference type="Proteomes" id="UP000627781"/>
    </source>
</evidence>
<reference evidence="6 7" key="1">
    <citation type="submission" date="2020-08" db="EMBL/GenBank/DDBJ databases">
        <title>A Genomic Blueprint of the Chicken Gut Microbiome.</title>
        <authorList>
            <person name="Gilroy R."/>
            <person name="Ravi A."/>
            <person name="Getino M."/>
            <person name="Pursley I."/>
            <person name="Horton D.L."/>
            <person name="Alikhan N.-F."/>
            <person name="Baker D."/>
            <person name="Gharbi K."/>
            <person name="Hall N."/>
            <person name="Watson M."/>
            <person name="Adriaenssens E.M."/>
            <person name="Foster-Nyarko E."/>
            <person name="Jarju S."/>
            <person name="Secka A."/>
            <person name="Antonio M."/>
            <person name="Oren A."/>
            <person name="Chaudhuri R."/>
            <person name="La Ragione R.M."/>
            <person name="Hildebrand F."/>
            <person name="Pallen M.J."/>
        </authorList>
    </citation>
    <scope>NUCLEOTIDE SEQUENCE [LARGE SCALE GENOMIC DNA]</scope>
    <source>
        <strain evidence="6 7">Sa3CVN1</strain>
    </source>
</reference>
<dbReference type="GO" id="GO:0005524">
    <property type="term" value="F:ATP binding"/>
    <property type="evidence" value="ECO:0007669"/>
    <property type="project" value="UniProtKB-KW"/>
</dbReference>
<evidence type="ECO:0000256" key="1">
    <source>
        <dbReference type="ARBA" id="ARBA00005417"/>
    </source>
</evidence>
<keyword evidence="7" id="KW-1185">Reference proteome</keyword>
<dbReference type="CDD" id="cd03220">
    <property type="entry name" value="ABC_KpsT_Wzt"/>
    <property type="match status" value="1"/>
</dbReference>
<dbReference type="Gene3D" id="2.70.50.60">
    <property type="entry name" value="abc- transporter (atp binding component) like domain"/>
    <property type="match status" value="1"/>
</dbReference>
<evidence type="ECO:0000256" key="3">
    <source>
        <dbReference type="ARBA" id="ARBA00022741"/>
    </source>
</evidence>
<dbReference type="PANTHER" id="PTHR46743:SF2">
    <property type="entry name" value="TEICHOIC ACIDS EXPORT ATP-BINDING PROTEIN TAGH"/>
    <property type="match status" value="1"/>
</dbReference>
<evidence type="ECO:0000259" key="5">
    <source>
        <dbReference type="PROSITE" id="PS50893"/>
    </source>
</evidence>
<protein>
    <submittedName>
        <fullName evidence="6">ABC transporter ATP-binding protein</fullName>
    </submittedName>
</protein>
<accession>A0ABR8PPX1</accession>
<dbReference type="InterPro" id="IPR015860">
    <property type="entry name" value="ABC_transpr_TagH-like"/>
</dbReference>
<dbReference type="InterPro" id="IPR029439">
    <property type="entry name" value="Wzt_C"/>
</dbReference>
<comment type="similarity">
    <text evidence="1">Belongs to the ABC transporter superfamily.</text>
</comment>
<dbReference type="EMBL" id="JACSRA010000003">
    <property type="protein sequence ID" value="MBD7910215.1"/>
    <property type="molecule type" value="Genomic_DNA"/>
</dbReference>
<dbReference type="InterPro" id="IPR050683">
    <property type="entry name" value="Bact_Polysacc_Export_ATP-bd"/>
</dbReference>
<gene>
    <name evidence="6" type="ORF">H9661_02490</name>
</gene>
<dbReference type="InterPro" id="IPR017871">
    <property type="entry name" value="ABC_transporter-like_CS"/>
</dbReference>
<dbReference type="CDD" id="cd10147">
    <property type="entry name" value="Wzt_C-like"/>
    <property type="match status" value="1"/>
</dbReference>
<dbReference type="InterPro" id="IPR027417">
    <property type="entry name" value="P-loop_NTPase"/>
</dbReference>
<dbReference type="SUPFAM" id="SSF52540">
    <property type="entry name" value="P-loop containing nucleoside triphosphate hydrolases"/>
    <property type="match status" value="1"/>
</dbReference>
<dbReference type="Gene3D" id="3.40.50.300">
    <property type="entry name" value="P-loop containing nucleotide triphosphate hydrolases"/>
    <property type="match status" value="1"/>
</dbReference>
<dbReference type="PROSITE" id="PS00211">
    <property type="entry name" value="ABC_TRANSPORTER_1"/>
    <property type="match status" value="1"/>
</dbReference>
<evidence type="ECO:0000256" key="2">
    <source>
        <dbReference type="ARBA" id="ARBA00022448"/>
    </source>
</evidence>
<dbReference type="Pfam" id="PF00005">
    <property type="entry name" value="ABC_tran"/>
    <property type="match status" value="1"/>
</dbReference>
<keyword evidence="2" id="KW-0813">Transport</keyword>
<organism evidence="6 7">
    <name type="scientific">Clostridium cibarium</name>
    <dbReference type="NCBI Taxonomy" id="2762247"/>
    <lineage>
        <taxon>Bacteria</taxon>
        <taxon>Bacillati</taxon>
        <taxon>Bacillota</taxon>
        <taxon>Clostridia</taxon>
        <taxon>Eubacteriales</taxon>
        <taxon>Clostridiaceae</taxon>
        <taxon>Clostridium</taxon>
    </lineage>
</organism>
<proteinExistence type="inferred from homology"/>
<evidence type="ECO:0000313" key="6">
    <source>
        <dbReference type="EMBL" id="MBD7910215.1"/>
    </source>
</evidence>
<dbReference type="InterPro" id="IPR003439">
    <property type="entry name" value="ABC_transporter-like_ATP-bd"/>
</dbReference>
<keyword evidence="3" id="KW-0547">Nucleotide-binding</keyword>
<evidence type="ECO:0000256" key="4">
    <source>
        <dbReference type="ARBA" id="ARBA00022840"/>
    </source>
</evidence>